<gene>
    <name evidence="1" type="ORF">NM688_g7804</name>
</gene>
<evidence type="ECO:0000313" key="1">
    <source>
        <dbReference type="EMBL" id="KAJ3529802.1"/>
    </source>
</evidence>
<evidence type="ECO:0000313" key="2">
    <source>
        <dbReference type="Proteomes" id="UP001148662"/>
    </source>
</evidence>
<sequence length="208" mass="23246">MATLIETYSIFGLPGLQPLQSFPVDVINEAPTIPRVQYACSHLRTSPSPILLSSIYTPDRSSTSPPSSPTPNLTPRSPIHTRSHSSNRAARSALVVKREVLGFGVVEEFDRDVATLIFLLEPPLESRPQVNFVHLRHLLYRKRSVSVKALDFWISTFRTAVLLASDNQTLPWMVHEVCKRAQERVHTAMEQPALARSALVKISSLERA</sequence>
<name>A0ACC1S0Z2_9APHY</name>
<comment type="caution">
    <text evidence="1">The sequence shown here is derived from an EMBL/GenBank/DDBJ whole genome shotgun (WGS) entry which is preliminary data.</text>
</comment>
<reference evidence="1" key="1">
    <citation type="submission" date="2022-07" db="EMBL/GenBank/DDBJ databases">
        <title>Genome Sequence of Phlebia brevispora.</title>
        <authorList>
            <person name="Buettner E."/>
        </authorList>
    </citation>
    <scope>NUCLEOTIDE SEQUENCE</scope>
    <source>
        <strain evidence="1">MPL23</strain>
    </source>
</reference>
<keyword evidence="2" id="KW-1185">Reference proteome</keyword>
<accession>A0ACC1S0Z2</accession>
<organism evidence="1 2">
    <name type="scientific">Phlebia brevispora</name>
    <dbReference type="NCBI Taxonomy" id="194682"/>
    <lineage>
        <taxon>Eukaryota</taxon>
        <taxon>Fungi</taxon>
        <taxon>Dikarya</taxon>
        <taxon>Basidiomycota</taxon>
        <taxon>Agaricomycotina</taxon>
        <taxon>Agaricomycetes</taxon>
        <taxon>Polyporales</taxon>
        <taxon>Meruliaceae</taxon>
        <taxon>Phlebia</taxon>
    </lineage>
</organism>
<protein>
    <submittedName>
        <fullName evidence="1">Uncharacterized protein</fullName>
    </submittedName>
</protein>
<proteinExistence type="predicted"/>
<dbReference type="Proteomes" id="UP001148662">
    <property type="component" value="Unassembled WGS sequence"/>
</dbReference>
<dbReference type="EMBL" id="JANHOG010001920">
    <property type="protein sequence ID" value="KAJ3529802.1"/>
    <property type="molecule type" value="Genomic_DNA"/>
</dbReference>